<reference evidence="1 2" key="1">
    <citation type="journal article" date="2014" name="Mol. Biol. Evol.">
        <title>Massive expansion of Ubiquitination-related gene families within the Chlamydiae.</title>
        <authorList>
            <person name="Domman D."/>
            <person name="Collingro A."/>
            <person name="Lagkouvardos I."/>
            <person name="Gehre L."/>
            <person name="Weinmaier T."/>
            <person name="Rattei T."/>
            <person name="Subtil A."/>
            <person name="Horn M."/>
        </authorList>
    </citation>
    <scope>NUCLEOTIDE SEQUENCE [LARGE SCALE GENOMIC DNA]</scope>
    <source>
        <strain evidence="1 2">OEW1</strain>
    </source>
</reference>
<name>A0A0C1EBL5_9BACT</name>
<accession>A0A0C1EBL5</accession>
<gene>
    <name evidence="1" type="ORF">DB43_DY00430</name>
</gene>
<evidence type="ECO:0000313" key="2">
    <source>
        <dbReference type="Proteomes" id="UP000031307"/>
    </source>
</evidence>
<protein>
    <submittedName>
        <fullName evidence="1">Uncharacterized protein</fullName>
    </submittedName>
</protein>
<dbReference type="AlphaFoldDB" id="A0A0C1EBL5"/>
<sequence>MKDAIHHRQYIQKKVIQSIRKEMEKQNKSLINGDDGVIHPVSQLIADTQEKRLSERRRPVRVSSRMAVH</sequence>
<evidence type="ECO:0000313" key="1">
    <source>
        <dbReference type="EMBL" id="KIA78492.1"/>
    </source>
</evidence>
<proteinExistence type="predicted"/>
<comment type="caution">
    <text evidence="1">The sequence shown here is derived from an EMBL/GenBank/DDBJ whole genome shotgun (WGS) entry which is preliminary data.</text>
</comment>
<dbReference type="PATRIC" id="fig|83552.4.peg.332"/>
<organism evidence="1 2">
    <name type="scientific">Parachlamydia acanthamoebae</name>
    <dbReference type="NCBI Taxonomy" id="83552"/>
    <lineage>
        <taxon>Bacteria</taxon>
        <taxon>Pseudomonadati</taxon>
        <taxon>Chlamydiota</taxon>
        <taxon>Chlamydiia</taxon>
        <taxon>Parachlamydiales</taxon>
        <taxon>Parachlamydiaceae</taxon>
        <taxon>Parachlamydia</taxon>
    </lineage>
</organism>
<dbReference type="EMBL" id="JSAM01000019">
    <property type="protein sequence ID" value="KIA78492.1"/>
    <property type="molecule type" value="Genomic_DNA"/>
</dbReference>
<dbReference type="Proteomes" id="UP000031307">
    <property type="component" value="Unassembled WGS sequence"/>
</dbReference>
<dbReference type="RefSeq" id="WP_006341854.1">
    <property type="nucleotide sequence ID" value="NZ_BAWW01000003.1"/>
</dbReference>